<dbReference type="GO" id="GO:0034450">
    <property type="term" value="F:ubiquitin-ubiquitin ligase activity"/>
    <property type="evidence" value="ECO:0007669"/>
    <property type="project" value="TreeGrafter"/>
</dbReference>
<accession>A0A3Q0J6J1</accession>
<dbReference type="KEGG" id="dci:113470104"/>
<dbReference type="Pfam" id="PF19318">
    <property type="entry name" value="DUF5918"/>
    <property type="match status" value="1"/>
</dbReference>
<dbReference type="AlphaFoldDB" id="A0A3Q0J6J1"/>
<evidence type="ECO:0000259" key="1">
    <source>
        <dbReference type="Pfam" id="PF19318"/>
    </source>
</evidence>
<feature type="domain" description="RING finger protein 37 N-terminal" evidence="1">
    <location>
        <begin position="9"/>
        <end position="89"/>
    </location>
</feature>
<gene>
    <name evidence="3" type="primary">LOC113470104</name>
</gene>
<keyword evidence="2" id="KW-1185">Reference proteome</keyword>
<dbReference type="RefSeq" id="XP_026684092.1">
    <property type="nucleotide sequence ID" value="XM_026828291.1"/>
</dbReference>
<reference evidence="3" key="1">
    <citation type="submission" date="2025-08" db="UniProtKB">
        <authorList>
            <consortium name="RefSeq"/>
        </authorList>
    </citation>
    <scope>IDENTIFICATION</scope>
</reference>
<evidence type="ECO:0000313" key="2">
    <source>
        <dbReference type="Proteomes" id="UP000079169"/>
    </source>
</evidence>
<protein>
    <submittedName>
        <fullName evidence="3">Uncharacterized protein LOC113470104</fullName>
    </submittedName>
</protein>
<dbReference type="Proteomes" id="UP000079169">
    <property type="component" value="Unplaced"/>
</dbReference>
<dbReference type="PaxDb" id="121845-A0A3Q0J6J1"/>
<sequence length="166" mass="18595">MNSPSGRVNLVQNSMKTKISSPQISSDGYGITNLLSNTNGFLVEHFIKPPVFIEFDFMCNMFVHEVILNTRVGTQKSKGIEILVNESTVGKCYLTADQDIVRWVRNSNTEVKDSATGQNIATCEFFGGAHKHLNSTNRMTIKVFKTENSSLVSKGWALRNLKELKY</sequence>
<dbReference type="STRING" id="121845.A0A3Q0J6J1"/>
<proteinExistence type="predicted"/>
<dbReference type="GeneID" id="113470104"/>
<dbReference type="GO" id="GO:0031625">
    <property type="term" value="F:ubiquitin protein ligase binding"/>
    <property type="evidence" value="ECO:0007669"/>
    <property type="project" value="TreeGrafter"/>
</dbReference>
<dbReference type="PANTHER" id="PTHR13492">
    <property type="entry name" value="RING FINGER PROTEIN 37"/>
    <property type="match status" value="1"/>
</dbReference>
<dbReference type="GO" id="GO:0005634">
    <property type="term" value="C:nucleus"/>
    <property type="evidence" value="ECO:0007669"/>
    <property type="project" value="TreeGrafter"/>
</dbReference>
<organism evidence="2 3">
    <name type="scientific">Diaphorina citri</name>
    <name type="common">Asian citrus psyllid</name>
    <dbReference type="NCBI Taxonomy" id="121845"/>
    <lineage>
        <taxon>Eukaryota</taxon>
        <taxon>Metazoa</taxon>
        <taxon>Ecdysozoa</taxon>
        <taxon>Arthropoda</taxon>
        <taxon>Hexapoda</taxon>
        <taxon>Insecta</taxon>
        <taxon>Pterygota</taxon>
        <taxon>Neoptera</taxon>
        <taxon>Paraneoptera</taxon>
        <taxon>Hemiptera</taxon>
        <taxon>Sternorrhyncha</taxon>
        <taxon>Psylloidea</taxon>
        <taxon>Psyllidae</taxon>
        <taxon>Diaphorininae</taxon>
        <taxon>Diaphorina</taxon>
    </lineage>
</organism>
<dbReference type="InterPro" id="IPR039847">
    <property type="entry name" value="Ubox5"/>
</dbReference>
<dbReference type="PANTHER" id="PTHR13492:SF2">
    <property type="entry name" value="RING FINGER PROTEIN 37"/>
    <property type="match status" value="1"/>
</dbReference>
<dbReference type="InterPro" id="IPR045696">
    <property type="entry name" value="Ubox5_N"/>
</dbReference>
<name>A0A3Q0J6J1_DIACI</name>
<dbReference type="GO" id="GO:0000209">
    <property type="term" value="P:protein polyubiquitination"/>
    <property type="evidence" value="ECO:0007669"/>
    <property type="project" value="TreeGrafter"/>
</dbReference>
<evidence type="ECO:0000313" key="3">
    <source>
        <dbReference type="RefSeq" id="XP_026684092.1"/>
    </source>
</evidence>